<gene>
    <name evidence="1" type="ORF">CK820_G0022180</name>
</gene>
<sequence>MFILGFAGCIGALRENTFLLKFLKSPVLTEQAENYTFL</sequence>
<accession>A0A2J8MAL7</accession>
<proteinExistence type="predicted"/>
<evidence type="ECO:0000313" key="2">
    <source>
        <dbReference type="Proteomes" id="UP000236370"/>
    </source>
</evidence>
<dbReference type="EMBL" id="NBAG03000262">
    <property type="protein sequence ID" value="PNI56565.1"/>
    <property type="molecule type" value="Genomic_DNA"/>
</dbReference>
<dbReference type="AlphaFoldDB" id="A0A2J8MAL7"/>
<reference evidence="1 2" key="1">
    <citation type="submission" date="2017-12" db="EMBL/GenBank/DDBJ databases">
        <title>High-resolution comparative analysis of great ape genomes.</title>
        <authorList>
            <person name="Pollen A."/>
            <person name="Hastie A."/>
            <person name="Hormozdiari F."/>
            <person name="Dougherty M."/>
            <person name="Liu R."/>
            <person name="Chaisson M."/>
            <person name="Hoppe E."/>
            <person name="Hill C."/>
            <person name="Pang A."/>
            <person name="Hillier L."/>
            <person name="Baker C."/>
            <person name="Armstrong J."/>
            <person name="Shendure J."/>
            <person name="Paten B."/>
            <person name="Wilson R."/>
            <person name="Chao H."/>
            <person name="Schneider V."/>
            <person name="Ventura M."/>
            <person name="Kronenberg Z."/>
            <person name="Murali S."/>
            <person name="Gordon D."/>
            <person name="Cantsilieris S."/>
            <person name="Munson K."/>
            <person name="Nelson B."/>
            <person name="Raja A."/>
            <person name="Underwood J."/>
            <person name="Diekhans M."/>
            <person name="Fiddes I."/>
            <person name="Haussler D."/>
            <person name="Eichler E."/>
        </authorList>
    </citation>
    <scope>NUCLEOTIDE SEQUENCE [LARGE SCALE GENOMIC DNA]</scope>
    <source>
        <strain evidence="1">Yerkes chimp pedigree #C0471</strain>
    </source>
</reference>
<comment type="caution">
    <text evidence="1">The sequence shown here is derived from an EMBL/GenBank/DDBJ whole genome shotgun (WGS) entry which is preliminary data.</text>
</comment>
<protein>
    <submittedName>
        <fullName evidence="1">TSPAN5 isoform 9</fullName>
    </submittedName>
</protein>
<dbReference type="SMR" id="A0A2J8MAL7"/>
<organism evidence="1 2">
    <name type="scientific">Pan troglodytes</name>
    <name type="common">Chimpanzee</name>
    <dbReference type="NCBI Taxonomy" id="9598"/>
    <lineage>
        <taxon>Eukaryota</taxon>
        <taxon>Metazoa</taxon>
        <taxon>Chordata</taxon>
        <taxon>Craniata</taxon>
        <taxon>Vertebrata</taxon>
        <taxon>Euteleostomi</taxon>
        <taxon>Mammalia</taxon>
        <taxon>Eutheria</taxon>
        <taxon>Euarchontoglires</taxon>
        <taxon>Primates</taxon>
        <taxon>Haplorrhini</taxon>
        <taxon>Catarrhini</taxon>
        <taxon>Hominidae</taxon>
        <taxon>Pan</taxon>
    </lineage>
</organism>
<evidence type="ECO:0000313" key="1">
    <source>
        <dbReference type="EMBL" id="PNI56565.1"/>
    </source>
</evidence>
<dbReference type="Proteomes" id="UP000236370">
    <property type="component" value="Unassembled WGS sequence"/>
</dbReference>
<name>A0A2J8MAL7_PANTR</name>